<dbReference type="RefSeq" id="YP_007675834.1">
    <property type="nucleotide sequence ID" value="NC_020862.2"/>
</dbReference>
<name>M4PN03_9CAUD</name>
<reference evidence="1 2" key="1">
    <citation type="journal article" date="2014" name="Genome Announc.">
        <title>Genome Sequence of the Sulfitobacter sp. Strain 2047-Infecting Lytic Phage {Phi}CB2047-B.</title>
        <authorList>
            <person name="Ankrah N.Y."/>
            <person name="Budinoff C.R."/>
            <person name="Wilson W.H."/>
            <person name="Wilhelm S.W."/>
            <person name="Buchan A."/>
        </authorList>
    </citation>
    <scope>NUCLEOTIDE SEQUENCE [LARGE SCALE GENOMIC DNA]</scope>
    <source>
        <strain evidence="2">phiCB2047-B</strain>
    </source>
</reference>
<proteinExistence type="predicted"/>
<dbReference type="EMBL" id="HQ317387">
    <property type="protein sequence ID" value="AGH07418.1"/>
    <property type="molecule type" value="Genomic_DNA"/>
</dbReference>
<protein>
    <submittedName>
        <fullName evidence="1">Uncharacterized protein</fullName>
    </submittedName>
</protein>
<evidence type="ECO:0000313" key="1">
    <source>
        <dbReference type="EMBL" id="AGH07418.1"/>
    </source>
</evidence>
<accession>M4PN03</accession>
<dbReference type="KEGG" id="vg:15012433"/>
<organism evidence="1 2">
    <name type="scientific">Sulfitobacter phage phiCB2047-B</name>
    <dbReference type="NCBI Taxonomy" id="754046"/>
    <lineage>
        <taxon>Viruses</taxon>
        <taxon>Duplodnaviria</taxon>
        <taxon>Heunggongvirae</taxon>
        <taxon>Uroviricota</taxon>
        <taxon>Caudoviricetes</taxon>
        <taxon>Schitoviridae</taxon>
        <taxon>Rhodovirinae</taxon>
        <taxon>Raunefjordenvirus</taxon>
        <taxon>Raunefjordenvirus CB2047B</taxon>
    </lineage>
</organism>
<gene>
    <name evidence="1" type="ORF">SUFG_00051</name>
</gene>
<sequence>MSKLALTKQEAKARMLEVRSDIKKYVHGRPDEWMKDMAHLGEYPKNMEDAQRTIIALQDLLEKSMERHAEATKHVENDKCVINHANYMIQSVAGRSMMESLMRSEQIGDMNKQIESLKKDNERLVKQATQYADYNSELTIENQKLDAQYRAAMVTLRSSMNEGYIE</sequence>
<dbReference type="Proteomes" id="UP000207593">
    <property type="component" value="Segment"/>
</dbReference>
<keyword evidence="2" id="KW-1185">Reference proteome</keyword>
<dbReference type="GeneID" id="15012433"/>
<evidence type="ECO:0000313" key="2">
    <source>
        <dbReference type="Proteomes" id="UP000207593"/>
    </source>
</evidence>